<dbReference type="AlphaFoldDB" id="X0TC72"/>
<protein>
    <recommendedName>
        <fullName evidence="2">CBS domain-containing protein</fullName>
    </recommendedName>
</protein>
<evidence type="ECO:0000256" key="1">
    <source>
        <dbReference type="ARBA" id="ARBA00023122"/>
    </source>
</evidence>
<dbReference type="PANTHER" id="PTHR43080">
    <property type="entry name" value="CBS DOMAIN-CONTAINING PROTEIN CBSX3, MITOCHONDRIAL"/>
    <property type="match status" value="1"/>
</dbReference>
<dbReference type="PANTHER" id="PTHR43080:SF2">
    <property type="entry name" value="CBS DOMAIN-CONTAINING PROTEIN"/>
    <property type="match status" value="1"/>
</dbReference>
<dbReference type="Gene3D" id="3.10.580.10">
    <property type="entry name" value="CBS-domain"/>
    <property type="match status" value="2"/>
</dbReference>
<feature type="non-terminal residue" evidence="3">
    <location>
        <position position="164"/>
    </location>
</feature>
<dbReference type="EMBL" id="BARS01015494">
    <property type="protein sequence ID" value="GAF91093.1"/>
    <property type="molecule type" value="Genomic_DNA"/>
</dbReference>
<sequence length="164" mass="18429">MKVKEVMTEDVIFVDKDVELKYVLKLMKKHEITKIPVVEEKKLIGIITDNMIAFKLGSIRSRGVPASRLHASSVTDKKINTVSPDTDIKAILKKVGEPGPTMLPVLENEKLVGVVTKADLLPLVDCDKKLKDVMQEKLHTISPNERVIHARRMMIDENVARLPV</sequence>
<gene>
    <name evidence="3" type="ORF">S01H1_25631</name>
</gene>
<feature type="domain" description="CBS" evidence="2">
    <location>
        <begin position="75"/>
        <end position="133"/>
    </location>
</feature>
<evidence type="ECO:0000259" key="2">
    <source>
        <dbReference type="PROSITE" id="PS51371"/>
    </source>
</evidence>
<dbReference type="SUPFAM" id="SSF54631">
    <property type="entry name" value="CBS-domain pair"/>
    <property type="match status" value="1"/>
</dbReference>
<dbReference type="Pfam" id="PF00571">
    <property type="entry name" value="CBS"/>
    <property type="match status" value="3"/>
</dbReference>
<reference evidence="3" key="1">
    <citation type="journal article" date="2014" name="Front. Microbiol.">
        <title>High frequency of phylogenetically diverse reductive dehalogenase-homologous genes in deep subseafloor sedimentary metagenomes.</title>
        <authorList>
            <person name="Kawai M."/>
            <person name="Futagami T."/>
            <person name="Toyoda A."/>
            <person name="Takaki Y."/>
            <person name="Nishi S."/>
            <person name="Hori S."/>
            <person name="Arai W."/>
            <person name="Tsubouchi T."/>
            <person name="Morono Y."/>
            <person name="Uchiyama I."/>
            <person name="Ito T."/>
            <person name="Fujiyama A."/>
            <person name="Inagaki F."/>
            <person name="Takami H."/>
        </authorList>
    </citation>
    <scope>NUCLEOTIDE SEQUENCE</scope>
    <source>
        <strain evidence="3">Expedition CK06-06</strain>
    </source>
</reference>
<dbReference type="SMART" id="SM00116">
    <property type="entry name" value="CBS"/>
    <property type="match status" value="2"/>
</dbReference>
<proteinExistence type="predicted"/>
<organism evidence="3">
    <name type="scientific">marine sediment metagenome</name>
    <dbReference type="NCBI Taxonomy" id="412755"/>
    <lineage>
        <taxon>unclassified sequences</taxon>
        <taxon>metagenomes</taxon>
        <taxon>ecological metagenomes</taxon>
    </lineage>
</organism>
<feature type="domain" description="CBS" evidence="2">
    <location>
        <begin position="7"/>
        <end position="64"/>
    </location>
</feature>
<dbReference type="InterPro" id="IPR000644">
    <property type="entry name" value="CBS_dom"/>
</dbReference>
<name>X0TC72_9ZZZZ</name>
<evidence type="ECO:0000313" key="3">
    <source>
        <dbReference type="EMBL" id="GAF91093.1"/>
    </source>
</evidence>
<keyword evidence="1" id="KW-0129">CBS domain</keyword>
<accession>X0TC72</accession>
<comment type="caution">
    <text evidence="3">The sequence shown here is derived from an EMBL/GenBank/DDBJ whole genome shotgun (WGS) entry which is preliminary data.</text>
</comment>
<dbReference type="InterPro" id="IPR051257">
    <property type="entry name" value="Diverse_CBS-Domain"/>
</dbReference>
<dbReference type="InterPro" id="IPR046342">
    <property type="entry name" value="CBS_dom_sf"/>
</dbReference>
<dbReference type="PROSITE" id="PS51371">
    <property type="entry name" value="CBS"/>
    <property type="match status" value="2"/>
</dbReference>